<dbReference type="PRINTS" id="PR00133">
    <property type="entry name" value="GLHYDRLASE3"/>
</dbReference>
<proteinExistence type="inferred from homology"/>
<dbReference type="PANTHER" id="PTHR42721:SF3">
    <property type="entry name" value="BETA-D-XYLOSIDASE 5-RELATED"/>
    <property type="match status" value="1"/>
</dbReference>
<dbReference type="SUPFAM" id="SSF51445">
    <property type="entry name" value="(Trans)glycosidases"/>
    <property type="match status" value="1"/>
</dbReference>
<dbReference type="Pfam" id="PF00933">
    <property type="entry name" value="Glyco_hydro_3"/>
    <property type="match status" value="1"/>
</dbReference>
<accession>A0A4Q1SGT2</accession>
<dbReference type="Gene3D" id="3.20.20.300">
    <property type="entry name" value="Glycoside hydrolase, family 3, N-terminal domain"/>
    <property type="match status" value="1"/>
</dbReference>
<comment type="similarity">
    <text evidence="1">Belongs to the glycosyl hydrolase 3 family.</text>
</comment>
<dbReference type="InterPro" id="IPR044993">
    <property type="entry name" value="BXL"/>
</dbReference>
<dbReference type="InterPro" id="IPR013783">
    <property type="entry name" value="Ig-like_fold"/>
</dbReference>
<dbReference type="InterPro" id="IPR036962">
    <property type="entry name" value="Glyco_hydro_3_N_sf"/>
</dbReference>
<name>A0A4Q1SGT2_9BACT</name>
<comment type="caution">
    <text evidence="5">The sequence shown here is derived from an EMBL/GenBank/DDBJ whole genome shotgun (WGS) entry which is preliminary data.</text>
</comment>
<dbReference type="InterPro" id="IPR026891">
    <property type="entry name" value="Fn3-like"/>
</dbReference>
<evidence type="ECO:0000256" key="3">
    <source>
        <dbReference type="ARBA" id="ARBA00022801"/>
    </source>
</evidence>
<dbReference type="InterPro" id="IPR017853">
    <property type="entry name" value="GH"/>
</dbReference>
<dbReference type="SUPFAM" id="SSF52279">
    <property type="entry name" value="Beta-D-glucan exohydrolase, C-terminal domain"/>
    <property type="match status" value="1"/>
</dbReference>
<evidence type="ECO:0000313" key="5">
    <source>
        <dbReference type="EMBL" id="RXS96565.1"/>
    </source>
</evidence>
<dbReference type="InterPro" id="IPR002772">
    <property type="entry name" value="Glyco_hydro_3_C"/>
</dbReference>
<dbReference type="Gene3D" id="2.60.40.10">
    <property type="entry name" value="Immunoglobulins"/>
    <property type="match status" value="1"/>
</dbReference>
<dbReference type="Gene3D" id="3.40.50.1700">
    <property type="entry name" value="Glycoside hydrolase family 3 C-terminal domain"/>
    <property type="match status" value="1"/>
</dbReference>
<organism evidence="5 6">
    <name type="scientific">Silvibacterium dinghuense</name>
    <dbReference type="NCBI Taxonomy" id="1560006"/>
    <lineage>
        <taxon>Bacteria</taxon>
        <taxon>Pseudomonadati</taxon>
        <taxon>Acidobacteriota</taxon>
        <taxon>Terriglobia</taxon>
        <taxon>Terriglobales</taxon>
        <taxon>Acidobacteriaceae</taxon>
        <taxon>Silvibacterium</taxon>
    </lineage>
</organism>
<feature type="domain" description="Fibronectin type III-like" evidence="4">
    <location>
        <begin position="652"/>
        <end position="721"/>
    </location>
</feature>
<dbReference type="GO" id="GO:0031222">
    <property type="term" value="P:arabinan catabolic process"/>
    <property type="evidence" value="ECO:0007669"/>
    <property type="project" value="TreeGrafter"/>
</dbReference>
<dbReference type="GO" id="GO:0046556">
    <property type="term" value="F:alpha-L-arabinofuranosidase activity"/>
    <property type="evidence" value="ECO:0007669"/>
    <property type="project" value="TreeGrafter"/>
</dbReference>
<dbReference type="GO" id="GO:0008422">
    <property type="term" value="F:beta-glucosidase activity"/>
    <property type="evidence" value="ECO:0007669"/>
    <property type="project" value="UniProtKB-ARBA"/>
</dbReference>
<evidence type="ECO:0000256" key="1">
    <source>
        <dbReference type="ARBA" id="ARBA00005336"/>
    </source>
</evidence>
<gene>
    <name evidence="5" type="ORF">ESZ00_01015</name>
</gene>
<dbReference type="OrthoDB" id="9805821at2"/>
<evidence type="ECO:0000313" key="6">
    <source>
        <dbReference type="Proteomes" id="UP000290253"/>
    </source>
</evidence>
<sequence length="732" mass="80462">MVSPLLAHAQAKPGAQYRDARAPLEERVNDLLKRMTLPEKVRQLDMYSSAREIMSMHTDDTHAALDAVFVPEKAQTLWGDLGVGAVHDLNPTPEQANAIQRWVISHNRLGIPALFIEEGLHGYDTGTVFPAPIGLAGTWDRDVARETGAAIASEARSHGVHMILGPVLDLARDPRWGRVEEDFGEDTYLTGQLGLAYVRGMQGDTLASDHTTIAEPKHFVGHGSPEGGQNTSPVHMGERELRTEMLAAFEPAFREGHAMSTMAAYHEIDGIPMTADPLVLKQILRGEWGFQGFVLSDLGAIRRLYEDHRVAPSPQAASCLAIRSGVDMQFYDFDHEVFQKALQDCVSSGSLPIKDLDRAVRGVLRVKFMLGLFDHPYVDPALMARTERAPAHLALSLRSARESMTLLKNENHLLPLAKTIQRIAVIGPNGNIARYGDYERETNGKRISILDGVKAEVPGASVTFDDGKDIASAVAAAKQADVVILGMGEWQGVEGEGFDRMNLDLPGNQEALLEAVAATGKPMVLILENGRPLTIGWAKQHIPVILEAWYPGEFGGQAIAETLFGDNNPAGHLTITFPKSTGQLPMYYSSDPSRVHKYVDDDGKPLFPFGWGLSYTTFHYDRLAAMPSKQGDNAEVHVTVDVTNDGSRDGDDVVQLYLRRDFSSVETPERELKGFLRVHLKAGETKTVSFELSPRDLQIWNAQQQWVVEPGSYTLWAGDSSLANLKATFILR</sequence>
<keyword evidence="2" id="KW-0732">Signal</keyword>
<dbReference type="Pfam" id="PF14310">
    <property type="entry name" value="Fn3-like"/>
    <property type="match status" value="1"/>
</dbReference>
<reference evidence="5 6" key="1">
    <citation type="journal article" date="2016" name="Int. J. Syst. Evol. Microbiol.">
        <title>Acidipila dinghuensis sp. nov., an acidobacterium isolated from forest soil.</title>
        <authorList>
            <person name="Jiang Y.W."/>
            <person name="Wang J."/>
            <person name="Chen M.H."/>
            <person name="Lv Y.Y."/>
            <person name="Qiu L.H."/>
        </authorList>
    </citation>
    <scope>NUCLEOTIDE SEQUENCE [LARGE SCALE GENOMIC DNA]</scope>
    <source>
        <strain evidence="5 6">DHOF10</strain>
    </source>
</reference>
<keyword evidence="6" id="KW-1185">Reference proteome</keyword>
<dbReference type="InterPro" id="IPR001764">
    <property type="entry name" value="Glyco_hydro_3_N"/>
</dbReference>
<evidence type="ECO:0000259" key="4">
    <source>
        <dbReference type="SMART" id="SM01217"/>
    </source>
</evidence>
<dbReference type="InterPro" id="IPR036881">
    <property type="entry name" value="Glyco_hydro_3_C_sf"/>
</dbReference>
<dbReference type="AlphaFoldDB" id="A0A4Q1SGT2"/>
<dbReference type="Pfam" id="PF01915">
    <property type="entry name" value="Glyco_hydro_3_C"/>
    <property type="match status" value="1"/>
</dbReference>
<dbReference type="Proteomes" id="UP000290253">
    <property type="component" value="Unassembled WGS sequence"/>
</dbReference>
<keyword evidence="3" id="KW-0378">Hydrolase</keyword>
<dbReference type="GO" id="GO:0045493">
    <property type="term" value="P:xylan catabolic process"/>
    <property type="evidence" value="ECO:0007669"/>
    <property type="project" value="InterPro"/>
</dbReference>
<dbReference type="FunFam" id="2.60.40.10:FF:000495">
    <property type="entry name" value="Periplasmic beta-glucosidase"/>
    <property type="match status" value="1"/>
</dbReference>
<dbReference type="GO" id="GO:0009044">
    <property type="term" value="F:xylan 1,4-beta-xylosidase activity"/>
    <property type="evidence" value="ECO:0007669"/>
    <property type="project" value="InterPro"/>
</dbReference>
<evidence type="ECO:0000256" key="2">
    <source>
        <dbReference type="ARBA" id="ARBA00022729"/>
    </source>
</evidence>
<protein>
    <submittedName>
        <fullName evidence="5">Beta-glucosidase</fullName>
    </submittedName>
</protein>
<dbReference type="PANTHER" id="PTHR42721">
    <property type="entry name" value="SUGAR HYDROLASE-RELATED"/>
    <property type="match status" value="1"/>
</dbReference>
<dbReference type="SMART" id="SM01217">
    <property type="entry name" value="Fn3_like"/>
    <property type="match status" value="1"/>
</dbReference>
<dbReference type="EMBL" id="SDMK01000001">
    <property type="protein sequence ID" value="RXS96565.1"/>
    <property type="molecule type" value="Genomic_DNA"/>
</dbReference>